<keyword evidence="5" id="KW-0812">Transmembrane</keyword>
<feature type="transmembrane region" description="Helical" evidence="5">
    <location>
        <begin position="86"/>
        <end position="107"/>
    </location>
</feature>
<dbReference type="InterPro" id="IPR038297">
    <property type="entry name" value="CcmH/CycL/NrfF/Ccl2_sf"/>
</dbReference>
<name>A0A3D4VA73_9BACT</name>
<comment type="similarity">
    <text evidence="1 5">Belongs to the CcmH/CycL/Ccl2/NrfF family.</text>
</comment>
<evidence type="ECO:0000256" key="2">
    <source>
        <dbReference type="ARBA" id="ARBA00022617"/>
    </source>
</evidence>
<evidence type="ECO:0000313" key="7">
    <source>
        <dbReference type="EMBL" id="HCT58015.1"/>
    </source>
</evidence>
<keyword evidence="5" id="KW-0732">Signal</keyword>
<evidence type="ECO:0000313" key="8">
    <source>
        <dbReference type="Proteomes" id="UP000264071"/>
    </source>
</evidence>
<gene>
    <name evidence="7" type="ORF">DGD08_12495</name>
</gene>
<evidence type="ECO:0000259" key="6">
    <source>
        <dbReference type="Pfam" id="PF03918"/>
    </source>
</evidence>
<accession>A0A3D4VA73</accession>
<keyword evidence="4 5" id="KW-0408">Iron</keyword>
<protein>
    <recommendedName>
        <fullName evidence="5">Cytochrome c-type biogenesis protein</fullName>
    </recommendedName>
</protein>
<dbReference type="Pfam" id="PF03918">
    <property type="entry name" value="CcmH"/>
    <property type="match status" value="1"/>
</dbReference>
<comment type="caution">
    <text evidence="7">The sequence shown here is derived from an EMBL/GenBank/DDBJ whole genome shotgun (WGS) entry which is preliminary data.</text>
</comment>
<proteinExistence type="inferred from homology"/>
<keyword evidence="5" id="KW-1133">Transmembrane helix</keyword>
<sequence>MNQPIVTSVEGATTPPVARAIITSAMSPFCPGLTLETCPSPSADSLRQVIIARVQRGDGRASIEADLERDFGSAIRSTPKAEGFGLIGWAAPGLFLLIGAVWMTRWLRRQTIAR</sequence>
<dbReference type="AlphaFoldDB" id="A0A3D4VA73"/>
<evidence type="ECO:0000256" key="3">
    <source>
        <dbReference type="ARBA" id="ARBA00022723"/>
    </source>
</evidence>
<dbReference type="Proteomes" id="UP000264071">
    <property type="component" value="Unassembled WGS sequence"/>
</dbReference>
<keyword evidence="2 5" id="KW-0349">Heme</keyword>
<organism evidence="7 8">
    <name type="scientific">Gemmatimonas aurantiaca</name>
    <dbReference type="NCBI Taxonomy" id="173480"/>
    <lineage>
        <taxon>Bacteria</taxon>
        <taxon>Pseudomonadati</taxon>
        <taxon>Gemmatimonadota</taxon>
        <taxon>Gemmatimonadia</taxon>
        <taxon>Gemmatimonadales</taxon>
        <taxon>Gemmatimonadaceae</taxon>
        <taxon>Gemmatimonas</taxon>
    </lineage>
</organism>
<evidence type="ECO:0000256" key="5">
    <source>
        <dbReference type="RuleBase" id="RU364112"/>
    </source>
</evidence>
<dbReference type="GO" id="GO:0046872">
    <property type="term" value="F:metal ion binding"/>
    <property type="evidence" value="ECO:0007669"/>
    <property type="project" value="UniProtKB-KW"/>
</dbReference>
<dbReference type="Gene3D" id="1.10.8.640">
    <property type="entry name" value="Cytochrome C biogenesis protein"/>
    <property type="match status" value="1"/>
</dbReference>
<dbReference type="EMBL" id="DPIY01000010">
    <property type="protein sequence ID" value="HCT58015.1"/>
    <property type="molecule type" value="Genomic_DNA"/>
</dbReference>
<evidence type="ECO:0000256" key="1">
    <source>
        <dbReference type="ARBA" id="ARBA00010342"/>
    </source>
</evidence>
<evidence type="ECO:0000256" key="4">
    <source>
        <dbReference type="ARBA" id="ARBA00023004"/>
    </source>
</evidence>
<keyword evidence="3 5" id="KW-0479">Metal-binding</keyword>
<feature type="domain" description="CcmH/CycL/Ccl2/NrfF N-terminal" evidence="6">
    <location>
        <begin position="18"/>
        <end position="111"/>
    </location>
</feature>
<dbReference type="InterPro" id="IPR005616">
    <property type="entry name" value="CcmH/CycL/Ccl2/NrfF_N"/>
</dbReference>
<reference evidence="7 8" key="1">
    <citation type="journal article" date="2018" name="Nat. Biotechnol.">
        <title>A standardized bacterial taxonomy based on genome phylogeny substantially revises the tree of life.</title>
        <authorList>
            <person name="Parks D.H."/>
            <person name="Chuvochina M."/>
            <person name="Waite D.W."/>
            <person name="Rinke C."/>
            <person name="Skarshewski A."/>
            <person name="Chaumeil P.A."/>
            <person name="Hugenholtz P."/>
        </authorList>
    </citation>
    <scope>NUCLEOTIDE SEQUENCE [LARGE SCALE GENOMIC DNA]</scope>
    <source>
        <strain evidence="7">UBA8844</strain>
    </source>
</reference>
<comment type="function">
    <text evidence="5">Possible subunit of a heme lyase.</text>
</comment>
<keyword evidence="5" id="KW-0472">Membrane</keyword>